<keyword evidence="6" id="KW-1185">Reference proteome</keyword>
<evidence type="ECO:0000313" key="6">
    <source>
        <dbReference type="Proteomes" id="UP000001029"/>
    </source>
</evidence>
<reference evidence="5 6" key="1">
    <citation type="journal article" date="2009" name="Appl. Environ. Microbiol.">
        <title>Genomic analysis of 'Elusimicrobium minutum,' the first cultivated representative of the phylum 'Elusimicrobia' (formerly termite group 1).</title>
        <authorList>
            <person name="Herlemann D.P.R."/>
            <person name="Geissinger O."/>
            <person name="Ikeda-Ohtsubo W."/>
            <person name="Kunin V."/>
            <person name="Sun H."/>
            <person name="Lapidus A."/>
            <person name="Hugenholtz P."/>
            <person name="Brune A."/>
        </authorList>
    </citation>
    <scope>NUCLEOTIDE SEQUENCE [LARGE SCALE GENOMIC DNA]</scope>
    <source>
        <strain evidence="5 6">Pei191</strain>
    </source>
</reference>
<dbReference type="Pfam" id="PF01923">
    <property type="entry name" value="Cob_adeno_trans"/>
    <property type="match status" value="1"/>
</dbReference>
<sequence length="149" mass="16078">MKKGDLGLTDLIGEKSVKKSDLRVRVLAYLEDFMAALGMVKLKTQDNNIDLIQNSLLSVMQIVSGAKAELNLTTLAGIEDVIKNSDFGGKNTAAQLPGCNETETALRNALAKCHLAESYLTELNITDSSVLAFINHSGKYLAAVTSKYI</sequence>
<protein>
    <recommendedName>
        <fullName evidence="4">Cobalamin adenosyltransferase-like domain-containing protein</fullName>
    </recommendedName>
</protein>
<keyword evidence="3" id="KW-0067">ATP-binding</keyword>
<dbReference type="RefSeq" id="WP_012414436.1">
    <property type="nucleotide sequence ID" value="NC_010644.1"/>
</dbReference>
<keyword evidence="2" id="KW-0547">Nucleotide-binding</keyword>
<name>B2KB62_ELUMP</name>
<proteinExistence type="predicted"/>
<evidence type="ECO:0000259" key="4">
    <source>
        <dbReference type="Pfam" id="PF01923"/>
    </source>
</evidence>
<organism evidence="5 6">
    <name type="scientific">Elusimicrobium minutum (strain Pei191)</name>
    <dbReference type="NCBI Taxonomy" id="445932"/>
    <lineage>
        <taxon>Bacteria</taxon>
        <taxon>Pseudomonadati</taxon>
        <taxon>Elusimicrobiota</taxon>
        <taxon>Elusimicrobia</taxon>
        <taxon>Elusimicrobiales</taxon>
        <taxon>Elusimicrobiaceae</taxon>
        <taxon>Elusimicrobium</taxon>
    </lineage>
</organism>
<dbReference type="SUPFAM" id="SSF89028">
    <property type="entry name" value="Cobalamin adenosyltransferase-like"/>
    <property type="match status" value="1"/>
</dbReference>
<dbReference type="InterPro" id="IPR016030">
    <property type="entry name" value="CblAdoTrfase-like"/>
</dbReference>
<keyword evidence="1" id="KW-0808">Transferase</keyword>
<gene>
    <name evidence="5" type="ordered locus">Emin_0259</name>
</gene>
<dbReference type="AlphaFoldDB" id="B2KB62"/>
<evidence type="ECO:0000256" key="1">
    <source>
        <dbReference type="ARBA" id="ARBA00022679"/>
    </source>
</evidence>
<dbReference type="GO" id="GO:0005524">
    <property type="term" value="F:ATP binding"/>
    <property type="evidence" value="ECO:0007669"/>
    <property type="project" value="UniProtKB-KW"/>
</dbReference>
<dbReference type="KEGG" id="emi:Emin_0259"/>
<evidence type="ECO:0000256" key="3">
    <source>
        <dbReference type="ARBA" id="ARBA00022840"/>
    </source>
</evidence>
<evidence type="ECO:0000256" key="2">
    <source>
        <dbReference type="ARBA" id="ARBA00022741"/>
    </source>
</evidence>
<accession>B2KB62</accession>
<dbReference type="Proteomes" id="UP000001029">
    <property type="component" value="Chromosome"/>
</dbReference>
<dbReference type="STRING" id="445932.Emin_0259"/>
<feature type="domain" description="Cobalamin adenosyltransferase-like" evidence="4">
    <location>
        <begin position="2"/>
        <end position="140"/>
    </location>
</feature>
<dbReference type="Gene3D" id="1.20.1200.10">
    <property type="entry name" value="Cobalamin adenosyltransferase-like"/>
    <property type="match status" value="1"/>
</dbReference>
<evidence type="ECO:0000313" key="5">
    <source>
        <dbReference type="EMBL" id="ACC97821.1"/>
    </source>
</evidence>
<dbReference type="InterPro" id="IPR036451">
    <property type="entry name" value="CblAdoTrfase-like_sf"/>
</dbReference>
<dbReference type="EMBL" id="CP001055">
    <property type="protein sequence ID" value="ACC97821.1"/>
    <property type="molecule type" value="Genomic_DNA"/>
</dbReference>
<dbReference type="OrthoDB" id="9778896at2"/>
<dbReference type="GO" id="GO:0016740">
    <property type="term" value="F:transferase activity"/>
    <property type="evidence" value="ECO:0007669"/>
    <property type="project" value="UniProtKB-KW"/>
</dbReference>
<dbReference type="HOGENOM" id="CLU_1746761_0_0_0"/>